<keyword evidence="10" id="KW-1185">Reference proteome</keyword>
<protein>
    <submittedName>
        <fullName evidence="9">Tannase/feruloyl esterase family alpha/beta hydrolase</fullName>
    </submittedName>
</protein>
<dbReference type="GO" id="GO:0046872">
    <property type="term" value="F:metal ion binding"/>
    <property type="evidence" value="ECO:0007669"/>
    <property type="project" value="UniProtKB-KW"/>
</dbReference>
<dbReference type="AlphaFoldDB" id="A0A6B3SMU9"/>
<accession>A0A6B3SMU9</accession>
<evidence type="ECO:0000256" key="4">
    <source>
        <dbReference type="ARBA" id="ARBA00022729"/>
    </source>
</evidence>
<evidence type="ECO:0000256" key="7">
    <source>
        <dbReference type="ARBA" id="ARBA00023157"/>
    </source>
</evidence>
<keyword evidence="5 9" id="KW-0378">Hydrolase</keyword>
<dbReference type="Pfam" id="PF07519">
    <property type="entry name" value="Tannase"/>
    <property type="match status" value="1"/>
</dbReference>
<comment type="similarity">
    <text evidence="1">Belongs to the tannase family.</text>
</comment>
<name>A0A6B3SMU9_9BURK</name>
<keyword evidence="6" id="KW-0106">Calcium</keyword>
<dbReference type="PANTHER" id="PTHR33938:SF15">
    <property type="entry name" value="FERULOYL ESTERASE B-RELATED"/>
    <property type="match status" value="1"/>
</dbReference>
<keyword evidence="2" id="KW-0719">Serine esterase</keyword>
<dbReference type="SUPFAM" id="SSF53474">
    <property type="entry name" value="alpha/beta-Hydrolases"/>
    <property type="match status" value="1"/>
</dbReference>
<evidence type="ECO:0000256" key="6">
    <source>
        <dbReference type="ARBA" id="ARBA00022837"/>
    </source>
</evidence>
<evidence type="ECO:0000256" key="5">
    <source>
        <dbReference type="ARBA" id="ARBA00022801"/>
    </source>
</evidence>
<feature type="signal peptide" evidence="8">
    <location>
        <begin position="1"/>
        <end position="27"/>
    </location>
</feature>
<evidence type="ECO:0000256" key="8">
    <source>
        <dbReference type="SAM" id="SignalP"/>
    </source>
</evidence>
<dbReference type="EMBL" id="JAAIVB010000045">
    <property type="protein sequence ID" value="NEX62190.1"/>
    <property type="molecule type" value="Genomic_DNA"/>
</dbReference>
<evidence type="ECO:0000256" key="2">
    <source>
        <dbReference type="ARBA" id="ARBA00022487"/>
    </source>
</evidence>
<dbReference type="InterPro" id="IPR011118">
    <property type="entry name" value="Tannase/feruloyl_esterase"/>
</dbReference>
<dbReference type="RefSeq" id="WP_163964170.1">
    <property type="nucleotide sequence ID" value="NZ_JAAIVB010000045.1"/>
</dbReference>
<keyword evidence="4 8" id="KW-0732">Signal</keyword>
<gene>
    <name evidence="9" type="ORF">G3574_13960</name>
</gene>
<evidence type="ECO:0000313" key="10">
    <source>
        <dbReference type="Proteomes" id="UP000482155"/>
    </source>
</evidence>
<dbReference type="PANTHER" id="PTHR33938">
    <property type="entry name" value="FERULOYL ESTERASE B-RELATED"/>
    <property type="match status" value="1"/>
</dbReference>
<keyword evidence="3" id="KW-0479">Metal-binding</keyword>
<organism evidence="9 10">
    <name type="scientific">Noviherbaspirillum galbum</name>
    <dbReference type="NCBI Taxonomy" id="2709383"/>
    <lineage>
        <taxon>Bacteria</taxon>
        <taxon>Pseudomonadati</taxon>
        <taxon>Pseudomonadota</taxon>
        <taxon>Betaproteobacteria</taxon>
        <taxon>Burkholderiales</taxon>
        <taxon>Oxalobacteraceae</taxon>
        <taxon>Noviherbaspirillum</taxon>
    </lineage>
</organism>
<feature type="chain" id="PRO_5025466977" evidence="8">
    <location>
        <begin position="28"/>
        <end position="560"/>
    </location>
</feature>
<dbReference type="InterPro" id="IPR029058">
    <property type="entry name" value="AB_hydrolase_fold"/>
</dbReference>
<sequence>MKLPLPRRHVAATAAALGLMAAGAAHAGTCENLTVLNVGLSGGTITGAVTVPGPNFTAADGVTYTNLPSFCKVSVVMTPTSDSFINVELWMPVSNWNGKFQGVGNGGYAGTIQQGLFTLATGVQQGFAVATTDMGTAPSTATNGDALIGHPQKWIDWGSRATHEMTVASKQIIQSYYSVPPTYSYFTGCSTGGEQGHMSAQRYPADYDGILIGDAANNRTHDHAAALWGYQYAHKTPLALYFSTDQTGAMAKASAKACAVKSGGVDGDGFLTDPRACDWNPASMQCTGAPDGICLTADQVATARAKYQGPRNPVTGRQIFPGLPYGSEPPSTGGWANLDTQVETPFGSLFKWVFGPTFTYLNFNFDTDMQTLDSVLAPILNANSTDLSAFKGRGGKILAYHGWSDPLASPQDGINYYERLVAAQGGSTTSATKAVQDYYRLFMVPGMYHCSGGPGPNAFGQPYGTSTTIPRPLSPDAGHDVFRALQQWVEKGVAPQRVVATKYTNDDDTQPVLMTRPLCVYPNVARYKGSGDTANEANFICAPTVGKTDPAQVPAPEYIN</sequence>
<reference evidence="9 10" key="1">
    <citation type="submission" date="2020-02" db="EMBL/GenBank/DDBJ databases">
        <authorList>
            <person name="Kim M.K."/>
        </authorList>
    </citation>
    <scope>NUCLEOTIDE SEQUENCE [LARGE SCALE GENOMIC DNA]</scope>
    <source>
        <strain evidence="9 10">17J57-3</strain>
    </source>
</reference>
<dbReference type="GO" id="GO:0052689">
    <property type="term" value="F:carboxylic ester hydrolase activity"/>
    <property type="evidence" value="ECO:0007669"/>
    <property type="project" value="UniProtKB-KW"/>
</dbReference>
<evidence type="ECO:0000256" key="1">
    <source>
        <dbReference type="ARBA" id="ARBA00006249"/>
    </source>
</evidence>
<evidence type="ECO:0000313" key="9">
    <source>
        <dbReference type="EMBL" id="NEX62190.1"/>
    </source>
</evidence>
<keyword evidence="7" id="KW-1015">Disulfide bond</keyword>
<comment type="caution">
    <text evidence="9">The sequence shown here is derived from an EMBL/GenBank/DDBJ whole genome shotgun (WGS) entry which is preliminary data.</text>
</comment>
<dbReference type="Proteomes" id="UP000482155">
    <property type="component" value="Unassembled WGS sequence"/>
</dbReference>
<proteinExistence type="inferred from homology"/>
<evidence type="ECO:0000256" key="3">
    <source>
        <dbReference type="ARBA" id="ARBA00022723"/>
    </source>
</evidence>